<evidence type="ECO:0000256" key="3">
    <source>
        <dbReference type="ARBA" id="ARBA00022692"/>
    </source>
</evidence>
<dbReference type="Pfam" id="PF07885">
    <property type="entry name" value="Ion_trans_2"/>
    <property type="match status" value="1"/>
</dbReference>
<evidence type="ECO:0000259" key="9">
    <source>
        <dbReference type="Pfam" id="PF07885"/>
    </source>
</evidence>
<dbReference type="SUPFAM" id="SSF81324">
    <property type="entry name" value="Voltage-gated potassium channels"/>
    <property type="match status" value="1"/>
</dbReference>
<feature type="transmembrane region" description="Helical" evidence="8">
    <location>
        <begin position="100"/>
        <end position="122"/>
    </location>
</feature>
<organism evidence="10 11">
    <name type="scientific">Romanomermis culicivorax</name>
    <name type="common">Nematode worm</name>
    <dbReference type="NCBI Taxonomy" id="13658"/>
    <lineage>
        <taxon>Eukaryota</taxon>
        <taxon>Metazoa</taxon>
        <taxon>Ecdysozoa</taxon>
        <taxon>Nematoda</taxon>
        <taxon>Enoplea</taxon>
        <taxon>Dorylaimia</taxon>
        <taxon>Mermithida</taxon>
        <taxon>Mermithoidea</taxon>
        <taxon>Mermithidae</taxon>
        <taxon>Romanomermis</taxon>
    </lineage>
</organism>
<feature type="domain" description="Potassium channel" evidence="9">
    <location>
        <begin position="47"/>
        <end position="118"/>
    </location>
</feature>
<evidence type="ECO:0000256" key="6">
    <source>
        <dbReference type="ARBA" id="ARBA00023136"/>
    </source>
</evidence>
<proteinExistence type="predicted"/>
<evidence type="ECO:0000256" key="7">
    <source>
        <dbReference type="ARBA" id="ARBA00023303"/>
    </source>
</evidence>
<dbReference type="Gene3D" id="1.10.287.70">
    <property type="match status" value="1"/>
</dbReference>
<keyword evidence="5" id="KW-0406">Ion transport</keyword>
<name>A0A915ISV5_ROMCU</name>
<dbReference type="GO" id="GO:0015271">
    <property type="term" value="F:outward rectifier potassium channel activity"/>
    <property type="evidence" value="ECO:0007669"/>
    <property type="project" value="TreeGrafter"/>
</dbReference>
<evidence type="ECO:0000256" key="8">
    <source>
        <dbReference type="SAM" id="Phobius"/>
    </source>
</evidence>
<comment type="subcellular location">
    <subcellularLocation>
        <location evidence="1">Membrane</location>
        <topology evidence="1">Multi-pass membrane protein</topology>
    </subcellularLocation>
</comment>
<feature type="transmembrane region" description="Helical" evidence="8">
    <location>
        <begin position="44"/>
        <end position="63"/>
    </location>
</feature>
<dbReference type="InterPro" id="IPR003280">
    <property type="entry name" value="2pore_dom_K_chnl"/>
</dbReference>
<protein>
    <submittedName>
        <fullName evidence="11">Potassium channel domain-containing protein</fullName>
    </submittedName>
</protein>
<dbReference type="GO" id="GO:0005886">
    <property type="term" value="C:plasma membrane"/>
    <property type="evidence" value="ECO:0007669"/>
    <property type="project" value="TreeGrafter"/>
</dbReference>
<evidence type="ECO:0000256" key="5">
    <source>
        <dbReference type="ARBA" id="ARBA00023065"/>
    </source>
</evidence>
<dbReference type="OMA" id="IVVAYSC"/>
<sequence>MAAAAVDDGGPVEAAGVEENTEKMAEYLWSNIDTVHYVKVPATLLLIIVVAYSCFGGLMLTYYESNWSFLHGLYFSVTSVLKVGFGDLLPTNRNFEPVSIAYILFGLIVATMCVDVVGLQYVHKIHQLGRVAQENADYLNVIQRAKYRKKKREALKTLFGMLTIVNRASVPSA</sequence>
<keyword evidence="7" id="KW-0407">Ion channel</keyword>
<dbReference type="AlphaFoldDB" id="A0A915ISV5"/>
<dbReference type="PANTHER" id="PTHR11003">
    <property type="entry name" value="POTASSIUM CHANNEL, SUBFAMILY K"/>
    <property type="match status" value="1"/>
</dbReference>
<dbReference type="Proteomes" id="UP000887565">
    <property type="component" value="Unplaced"/>
</dbReference>
<accession>A0A915ISV5</accession>
<keyword evidence="4 8" id="KW-1133">Transmembrane helix</keyword>
<evidence type="ECO:0000313" key="11">
    <source>
        <dbReference type="WBParaSite" id="nRc.2.0.1.t17284-RA"/>
    </source>
</evidence>
<dbReference type="WBParaSite" id="nRc.2.0.1.t17284-RA">
    <property type="protein sequence ID" value="nRc.2.0.1.t17284-RA"/>
    <property type="gene ID" value="nRc.2.0.1.g17284"/>
</dbReference>
<keyword evidence="2" id="KW-0813">Transport</keyword>
<dbReference type="PANTHER" id="PTHR11003:SF334">
    <property type="entry name" value="FI03418P"/>
    <property type="match status" value="1"/>
</dbReference>
<reference evidence="11" key="1">
    <citation type="submission" date="2022-11" db="UniProtKB">
        <authorList>
            <consortium name="WormBaseParasite"/>
        </authorList>
    </citation>
    <scope>IDENTIFICATION</scope>
</reference>
<keyword evidence="3 8" id="KW-0812">Transmembrane</keyword>
<dbReference type="GO" id="GO:0030322">
    <property type="term" value="P:stabilization of membrane potential"/>
    <property type="evidence" value="ECO:0007669"/>
    <property type="project" value="TreeGrafter"/>
</dbReference>
<dbReference type="InterPro" id="IPR013099">
    <property type="entry name" value="K_chnl_dom"/>
</dbReference>
<keyword evidence="6 8" id="KW-0472">Membrane</keyword>
<dbReference type="GO" id="GO:0022841">
    <property type="term" value="F:potassium ion leak channel activity"/>
    <property type="evidence" value="ECO:0007669"/>
    <property type="project" value="TreeGrafter"/>
</dbReference>
<evidence type="ECO:0000256" key="1">
    <source>
        <dbReference type="ARBA" id="ARBA00004141"/>
    </source>
</evidence>
<keyword evidence="10" id="KW-1185">Reference proteome</keyword>
<evidence type="ECO:0000313" key="10">
    <source>
        <dbReference type="Proteomes" id="UP000887565"/>
    </source>
</evidence>
<evidence type="ECO:0000256" key="4">
    <source>
        <dbReference type="ARBA" id="ARBA00022989"/>
    </source>
</evidence>
<evidence type="ECO:0000256" key="2">
    <source>
        <dbReference type="ARBA" id="ARBA00022448"/>
    </source>
</evidence>